<reference evidence="1 2" key="1">
    <citation type="journal article" date="2015" name="Genome Announc.">
        <title>Complete Genome Sequence of Escherichia coli O145:NM Bacteriophage vB_EcoM_AYO145A, a New Member of O1-Like Phages.</title>
        <authorList>
            <person name="Wang J."/>
            <person name="Niu Y.D."/>
            <person name="Chen J."/>
            <person name="McAllister T.A."/>
            <person name="Stanford K."/>
        </authorList>
    </citation>
    <scope>NUCLEOTIDE SEQUENCE [LARGE SCALE GENOMIC DNA]</scope>
</reference>
<dbReference type="EMBL" id="KR014248">
    <property type="protein sequence ID" value="AKC04876.1"/>
    <property type="molecule type" value="Genomic_DNA"/>
</dbReference>
<dbReference type="KEGG" id="vg:26627937"/>
<keyword evidence="2" id="KW-1185">Reference proteome</keyword>
<gene>
    <name evidence="1" type="ORF">AYO145A_048</name>
</gene>
<proteinExistence type="predicted"/>
<dbReference type="Proteomes" id="UP000033338">
    <property type="component" value="Segment"/>
</dbReference>
<protein>
    <submittedName>
        <fullName evidence="1">Uncharacterized protein</fullName>
    </submittedName>
</protein>
<dbReference type="GeneID" id="26627937"/>
<dbReference type="OrthoDB" id="26094at10239"/>
<sequence length="46" mass="5342">MPTLLIIPWASTPNSLMRDWKTSLVFSLSSYCQKNIVVCIYFKFAK</sequence>
<accession>A0A0E3TAW5</accession>
<name>A0A0E3TAW5_9CAUD</name>
<dbReference type="RefSeq" id="YP_009200787.1">
    <property type="nucleotide sequence ID" value="NC_028825.1"/>
</dbReference>
<evidence type="ECO:0000313" key="1">
    <source>
        <dbReference type="EMBL" id="AKC04876.1"/>
    </source>
</evidence>
<organism evidence="1 2">
    <name type="scientific">Escherichia phage vB_EcoM_AYO145A</name>
    <dbReference type="NCBI Taxonomy" id="1636202"/>
    <lineage>
        <taxon>Viruses</taxon>
        <taxon>Duplodnaviria</taxon>
        <taxon>Heunggongvirae</taxon>
        <taxon>Uroviricota</taxon>
        <taxon>Caudoviricetes</taxon>
        <taxon>Andersonviridae</taxon>
        <taxon>Ounavirinae</taxon>
        <taxon>Felixounavirus</taxon>
        <taxon>Felixounavirus AYO145A</taxon>
    </lineage>
</organism>
<evidence type="ECO:0000313" key="2">
    <source>
        <dbReference type="Proteomes" id="UP000033338"/>
    </source>
</evidence>